<proteinExistence type="predicted"/>
<evidence type="ECO:0000256" key="1">
    <source>
        <dbReference type="SAM" id="MobiDB-lite"/>
    </source>
</evidence>
<dbReference type="AlphaFoldDB" id="A0A6V7PDT0"/>
<name>A0A6V7PDT0_ANACO</name>
<accession>A0A6V7PDT0</accession>
<organism evidence="2">
    <name type="scientific">Ananas comosus var. bracteatus</name>
    <name type="common">red pineapple</name>
    <dbReference type="NCBI Taxonomy" id="296719"/>
    <lineage>
        <taxon>Eukaryota</taxon>
        <taxon>Viridiplantae</taxon>
        <taxon>Streptophyta</taxon>
        <taxon>Embryophyta</taxon>
        <taxon>Tracheophyta</taxon>
        <taxon>Spermatophyta</taxon>
        <taxon>Magnoliopsida</taxon>
        <taxon>Liliopsida</taxon>
        <taxon>Poales</taxon>
        <taxon>Bromeliaceae</taxon>
        <taxon>Bromelioideae</taxon>
        <taxon>Ananas</taxon>
    </lineage>
</organism>
<sequence length="100" mass="10017">MTWPFSRGSAIIRWLAWGGGRCRGVSGATQPLYGVGVGLGGGGGFGINSISPSAIASYGSQAALQGFGAYQNNQPHSTVSLRSQSGIGSGGSSLPPYVGR</sequence>
<reference evidence="2" key="1">
    <citation type="submission" date="2020-07" db="EMBL/GenBank/DDBJ databases">
        <authorList>
            <person name="Lin J."/>
        </authorList>
    </citation>
    <scope>NUCLEOTIDE SEQUENCE</scope>
</reference>
<evidence type="ECO:0000313" key="2">
    <source>
        <dbReference type="EMBL" id="CAD1829001.1"/>
    </source>
</evidence>
<feature type="region of interest" description="Disordered" evidence="1">
    <location>
        <begin position="75"/>
        <end position="100"/>
    </location>
</feature>
<dbReference type="EMBL" id="LR862147">
    <property type="protein sequence ID" value="CAD1829001.1"/>
    <property type="molecule type" value="Genomic_DNA"/>
</dbReference>
<protein>
    <submittedName>
        <fullName evidence="2">Uncharacterized protein</fullName>
    </submittedName>
</protein>
<gene>
    <name evidence="2" type="ORF">CB5_LOCUS12212</name>
</gene>